<accession>A0AAJ0MFY7</accession>
<evidence type="ECO:0000313" key="3">
    <source>
        <dbReference type="Proteomes" id="UP001275084"/>
    </source>
</evidence>
<feature type="compositionally biased region" description="Polar residues" evidence="1">
    <location>
        <begin position="595"/>
        <end position="611"/>
    </location>
</feature>
<proteinExistence type="predicted"/>
<reference evidence="2" key="1">
    <citation type="journal article" date="2023" name="Mol. Phylogenet. Evol.">
        <title>Genome-scale phylogeny and comparative genomics of the fungal order Sordariales.</title>
        <authorList>
            <person name="Hensen N."/>
            <person name="Bonometti L."/>
            <person name="Westerberg I."/>
            <person name="Brannstrom I.O."/>
            <person name="Guillou S."/>
            <person name="Cros-Aarteil S."/>
            <person name="Calhoun S."/>
            <person name="Haridas S."/>
            <person name="Kuo A."/>
            <person name="Mondo S."/>
            <person name="Pangilinan J."/>
            <person name="Riley R."/>
            <person name="LaButti K."/>
            <person name="Andreopoulos B."/>
            <person name="Lipzen A."/>
            <person name="Chen C."/>
            <person name="Yan M."/>
            <person name="Daum C."/>
            <person name="Ng V."/>
            <person name="Clum A."/>
            <person name="Steindorff A."/>
            <person name="Ohm R.A."/>
            <person name="Martin F."/>
            <person name="Silar P."/>
            <person name="Natvig D.O."/>
            <person name="Lalanne C."/>
            <person name="Gautier V."/>
            <person name="Ament-Velasquez S.L."/>
            <person name="Kruys A."/>
            <person name="Hutchinson M.I."/>
            <person name="Powell A.J."/>
            <person name="Barry K."/>
            <person name="Miller A.N."/>
            <person name="Grigoriev I.V."/>
            <person name="Debuchy R."/>
            <person name="Gladieux P."/>
            <person name="Hiltunen Thoren M."/>
            <person name="Johannesson H."/>
        </authorList>
    </citation>
    <scope>NUCLEOTIDE SEQUENCE</scope>
    <source>
        <strain evidence="2">CBS 955.72</strain>
    </source>
</reference>
<dbReference type="EMBL" id="JAUIQD010000003">
    <property type="protein sequence ID" value="KAK3357192.1"/>
    <property type="molecule type" value="Genomic_DNA"/>
</dbReference>
<evidence type="ECO:0000313" key="2">
    <source>
        <dbReference type="EMBL" id="KAK3357192.1"/>
    </source>
</evidence>
<organism evidence="2 3">
    <name type="scientific">Lasiosphaeria hispida</name>
    <dbReference type="NCBI Taxonomy" id="260671"/>
    <lineage>
        <taxon>Eukaryota</taxon>
        <taxon>Fungi</taxon>
        <taxon>Dikarya</taxon>
        <taxon>Ascomycota</taxon>
        <taxon>Pezizomycotina</taxon>
        <taxon>Sordariomycetes</taxon>
        <taxon>Sordariomycetidae</taxon>
        <taxon>Sordariales</taxon>
        <taxon>Lasiosphaeriaceae</taxon>
        <taxon>Lasiosphaeria</taxon>
    </lineage>
</organism>
<comment type="caution">
    <text evidence="2">The sequence shown here is derived from an EMBL/GenBank/DDBJ whole genome shotgun (WGS) entry which is preliminary data.</text>
</comment>
<feature type="region of interest" description="Disordered" evidence="1">
    <location>
        <begin position="430"/>
        <end position="457"/>
    </location>
</feature>
<feature type="region of interest" description="Disordered" evidence="1">
    <location>
        <begin position="339"/>
        <end position="382"/>
    </location>
</feature>
<feature type="region of interest" description="Disordered" evidence="1">
    <location>
        <begin position="1"/>
        <end position="33"/>
    </location>
</feature>
<feature type="compositionally biased region" description="Basic and acidic residues" evidence="1">
    <location>
        <begin position="358"/>
        <end position="368"/>
    </location>
</feature>
<feature type="region of interest" description="Disordered" evidence="1">
    <location>
        <begin position="707"/>
        <end position="726"/>
    </location>
</feature>
<feature type="compositionally biased region" description="Basic and acidic residues" evidence="1">
    <location>
        <begin position="339"/>
        <end position="350"/>
    </location>
</feature>
<name>A0AAJ0MFY7_9PEZI</name>
<gene>
    <name evidence="2" type="ORF">B0T25DRAFT_538509</name>
</gene>
<feature type="region of interest" description="Disordered" evidence="1">
    <location>
        <begin position="84"/>
        <end position="109"/>
    </location>
</feature>
<feature type="compositionally biased region" description="Basic residues" evidence="1">
    <location>
        <begin position="1"/>
        <end position="20"/>
    </location>
</feature>
<dbReference type="AlphaFoldDB" id="A0AAJ0MFY7"/>
<reference evidence="2" key="2">
    <citation type="submission" date="2023-06" db="EMBL/GenBank/DDBJ databases">
        <authorList>
            <consortium name="Lawrence Berkeley National Laboratory"/>
            <person name="Haridas S."/>
            <person name="Hensen N."/>
            <person name="Bonometti L."/>
            <person name="Westerberg I."/>
            <person name="Brannstrom I.O."/>
            <person name="Guillou S."/>
            <person name="Cros-Aarteil S."/>
            <person name="Calhoun S."/>
            <person name="Kuo A."/>
            <person name="Mondo S."/>
            <person name="Pangilinan J."/>
            <person name="Riley R."/>
            <person name="Labutti K."/>
            <person name="Andreopoulos B."/>
            <person name="Lipzen A."/>
            <person name="Chen C."/>
            <person name="Yanf M."/>
            <person name="Daum C."/>
            <person name="Ng V."/>
            <person name="Clum A."/>
            <person name="Steindorff A."/>
            <person name="Ohm R."/>
            <person name="Martin F."/>
            <person name="Silar P."/>
            <person name="Natvig D."/>
            <person name="Lalanne C."/>
            <person name="Gautier V."/>
            <person name="Ament-Velasquez S.L."/>
            <person name="Kruys A."/>
            <person name="Hutchinson M.I."/>
            <person name="Powell A.J."/>
            <person name="Barry K."/>
            <person name="Miller A.N."/>
            <person name="Grigoriev I.V."/>
            <person name="Debuchy R."/>
            <person name="Gladieux P."/>
            <person name="Thoren M.H."/>
            <person name="Johannesson H."/>
        </authorList>
    </citation>
    <scope>NUCLEOTIDE SEQUENCE</scope>
    <source>
        <strain evidence="2">CBS 955.72</strain>
    </source>
</reference>
<sequence>MGKSRNKRGSKAKGKAKKGVTGHTSRQPAIGITPFVIPGGGSFEGTISEIFRMVAAGFPSARGHTMDGNVDGGNADANIAGIGERSPGTGAATGPHRLATPGGESSVRVSVNPELSGTVSRLFDSLDRIQPVAEGESARYTFNGLGKFEAEILSMLNGVGPSGTSGATDPGDGDGTGSLISLLDILGGDEGGAKGRAGPFETMFTGKGKGPAPNWQHGNIIGEAGPQANSTLPRMGFFPGAKGKSNSMANPHTGQGTATVPPSADIYHPQHTIFPTIRVPTTPVSLDNFFDQDHLSLDNSDQEASMDNLDQDDCISDILDRFPVPPNCKPDIFMRKMEHSKLTKQSKDPKNSAAKSAAAEHADSEPSKTPHLRSTNDMSLSEKHRKNIHAEHQDAIMSSKQDARDAKKIIGNNGPVKAAFKPLMTNGGTLKAPEEAPEEATKAAPSLAGPSKPHPTKRGQAAIKALETGCHGKQKFEENIETIIQGYMKTAKAGGSGREYLEAEVHTYIANRDGKSKQVLKEATNEQNSAATAAETDEADETEGEADDTETEFCAKKAGDEEAAAASTGNVGPFKPKACKGKYPAGLVEPFNPKSLESNVEPTTGGASTADDNADGPAVDADSLPAPKKTRKRKGHRGSGKKRGAAASLPLEFCTAPEDAFSPTPLTDLLLRSRMAVYKDLSDRADSNRPRDPSMMLDYLKLLQAQKKKDDEDKGNGGACGGACGA</sequence>
<keyword evidence="3" id="KW-1185">Reference proteome</keyword>
<evidence type="ECO:0000256" key="1">
    <source>
        <dbReference type="SAM" id="MobiDB-lite"/>
    </source>
</evidence>
<feature type="compositionally biased region" description="Acidic residues" evidence="1">
    <location>
        <begin position="535"/>
        <end position="551"/>
    </location>
</feature>
<dbReference type="Proteomes" id="UP001275084">
    <property type="component" value="Unassembled WGS sequence"/>
</dbReference>
<protein>
    <submittedName>
        <fullName evidence="2">Uncharacterized protein</fullName>
    </submittedName>
</protein>
<feature type="compositionally biased region" description="Gly residues" evidence="1">
    <location>
        <begin position="716"/>
        <end position="726"/>
    </location>
</feature>
<feature type="compositionally biased region" description="Basic residues" evidence="1">
    <location>
        <begin position="628"/>
        <end position="644"/>
    </location>
</feature>
<feature type="region of interest" description="Disordered" evidence="1">
    <location>
        <begin position="519"/>
        <end position="649"/>
    </location>
</feature>